<comment type="caution">
    <text evidence="1">The sequence shown here is derived from an EMBL/GenBank/DDBJ whole genome shotgun (WGS) entry which is preliminary data.</text>
</comment>
<proteinExistence type="predicted"/>
<evidence type="ECO:0000313" key="1">
    <source>
        <dbReference type="EMBL" id="KAK1858054.1"/>
    </source>
</evidence>
<reference evidence="1" key="1">
    <citation type="submission" date="2019-11" db="EMBL/GenBank/DDBJ databases">
        <title>Nori genome reveals adaptations in red seaweeds to the harsh intertidal environment.</title>
        <authorList>
            <person name="Wang D."/>
            <person name="Mao Y."/>
        </authorList>
    </citation>
    <scope>NUCLEOTIDE SEQUENCE</scope>
    <source>
        <tissue evidence="1">Gametophyte</tissue>
    </source>
</reference>
<organism evidence="1 2">
    <name type="scientific">Pyropia yezoensis</name>
    <name type="common">Susabi-nori</name>
    <name type="synonym">Porphyra yezoensis</name>
    <dbReference type="NCBI Taxonomy" id="2788"/>
    <lineage>
        <taxon>Eukaryota</taxon>
        <taxon>Rhodophyta</taxon>
        <taxon>Bangiophyceae</taxon>
        <taxon>Bangiales</taxon>
        <taxon>Bangiaceae</taxon>
        <taxon>Pyropia</taxon>
    </lineage>
</organism>
<accession>A0ACC3BJX9</accession>
<sequence>MLRQLTAAAVRRLPRPSPHPTRGLAAWPSPPRPPRGGLSPTRQPPPPPSSPPKRPSWDPNWEGHRGRGNLLPSYGRALVAGRGKFFLVVAVGGGTAYYAAHQDYAPYTNRRRMIDLSPEDEAELGQREFNRLVSSSPTHPPGAPTSRLVTRVARRIAAVVPPTPTPFDWRFVVIAAPGVVNAACYPGGKVVVFSGLLDALPPGREGEAELAAVIAHEIGHAVARHSAEKLSFANLVLVARAVLFFLIDAGALVDVLINVAASLPMSRAMEAEADFIGLRLMAAACYDPAAAARFFQRLDQMAGKRGTPPPAFLSTHPSDKRRIEQIQGWLPDVASEYTLGCSQRTQYLDWLGMAGAVRVFEVPLFNCVCSGRLRS</sequence>
<name>A0ACC3BJX9_PYRYE</name>
<dbReference type="Proteomes" id="UP000798662">
    <property type="component" value="Chromosome 1"/>
</dbReference>
<evidence type="ECO:0000313" key="2">
    <source>
        <dbReference type="Proteomes" id="UP000798662"/>
    </source>
</evidence>
<gene>
    <name evidence="1" type="ORF">I4F81_000668</name>
</gene>
<protein>
    <submittedName>
        <fullName evidence="1">Uncharacterized protein</fullName>
    </submittedName>
</protein>
<keyword evidence="2" id="KW-1185">Reference proteome</keyword>
<dbReference type="EMBL" id="CM020618">
    <property type="protein sequence ID" value="KAK1858054.1"/>
    <property type="molecule type" value="Genomic_DNA"/>
</dbReference>